<proteinExistence type="inferred from homology"/>
<dbReference type="SUPFAM" id="SSF51445">
    <property type="entry name" value="(Trans)glycosidases"/>
    <property type="match status" value="1"/>
</dbReference>
<dbReference type="InterPro" id="IPR014756">
    <property type="entry name" value="Ig_E-set"/>
</dbReference>
<gene>
    <name evidence="8" type="ORF">HMPREF9195_00354</name>
</gene>
<dbReference type="AlphaFoldDB" id="A0AA87NNB1"/>
<keyword evidence="6" id="KW-1133">Transmembrane helix</keyword>
<dbReference type="PANTHER" id="PTHR43002">
    <property type="entry name" value="GLYCOGEN DEBRANCHING ENZYME"/>
    <property type="match status" value="1"/>
</dbReference>
<evidence type="ECO:0000256" key="4">
    <source>
        <dbReference type="ARBA" id="ARBA00023295"/>
    </source>
</evidence>
<keyword evidence="4" id="KW-0326">Glycosidase</keyword>
<dbReference type="GO" id="GO:0004135">
    <property type="term" value="F:amylo-alpha-1,6-glucosidase activity"/>
    <property type="evidence" value="ECO:0007669"/>
    <property type="project" value="InterPro"/>
</dbReference>
<evidence type="ECO:0000256" key="3">
    <source>
        <dbReference type="ARBA" id="ARBA00022946"/>
    </source>
</evidence>
<accession>A0AA87NNB1</accession>
<name>A0AA87NNB1_TREMD</name>
<dbReference type="CDD" id="cd11326">
    <property type="entry name" value="AmyAc_Glg_debranch"/>
    <property type="match status" value="1"/>
</dbReference>
<organism evidence="8 9">
    <name type="scientific">Treponema medium ATCC 700293</name>
    <dbReference type="NCBI Taxonomy" id="1125700"/>
    <lineage>
        <taxon>Bacteria</taxon>
        <taxon>Pseudomonadati</taxon>
        <taxon>Spirochaetota</taxon>
        <taxon>Spirochaetia</taxon>
        <taxon>Spirochaetales</taxon>
        <taxon>Treponemataceae</taxon>
        <taxon>Treponema</taxon>
    </lineage>
</organism>
<dbReference type="Gene3D" id="2.60.40.10">
    <property type="entry name" value="Immunoglobulins"/>
    <property type="match status" value="1"/>
</dbReference>
<evidence type="ECO:0000259" key="7">
    <source>
        <dbReference type="SMART" id="SM00642"/>
    </source>
</evidence>
<dbReference type="CDD" id="cd02856">
    <property type="entry name" value="E_set_GDE_Isoamylase_N"/>
    <property type="match status" value="1"/>
</dbReference>
<feature type="compositionally biased region" description="Basic and acidic residues" evidence="5">
    <location>
        <begin position="532"/>
        <end position="542"/>
    </location>
</feature>
<dbReference type="Gene3D" id="3.20.20.80">
    <property type="entry name" value="Glycosidases"/>
    <property type="match status" value="1"/>
</dbReference>
<evidence type="ECO:0000313" key="8">
    <source>
        <dbReference type="EMBL" id="EPF29651.1"/>
    </source>
</evidence>
<dbReference type="GO" id="GO:0005980">
    <property type="term" value="P:glycogen catabolic process"/>
    <property type="evidence" value="ECO:0007669"/>
    <property type="project" value="InterPro"/>
</dbReference>
<dbReference type="Gene3D" id="2.60.40.1180">
    <property type="entry name" value="Golgi alpha-mannosidase II"/>
    <property type="match status" value="1"/>
</dbReference>
<dbReference type="SMART" id="SM00642">
    <property type="entry name" value="Aamy"/>
    <property type="match status" value="1"/>
</dbReference>
<keyword evidence="2" id="KW-0378">Hydrolase</keyword>
<dbReference type="Pfam" id="PF21156">
    <property type="entry name" value="ISOA1-3_C"/>
    <property type="match status" value="1"/>
</dbReference>
<evidence type="ECO:0000256" key="1">
    <source>
        <dbReference type="ARBA" id="ARBA00008061"/>
    </source>
</evidence>
<evidence type="ECO:0000256" key="2">
    <source>
        <dbReference type="ARBA" id="ARBA00022801"/>
    </source>
</evidence>
<dbReference type="InterPro" id="IPR013783">
    <property type="entry name" value="Ig-like_fold"/>
</dbReference>
<keyword evidence="3" id="KW-0809">Transit peptide</keyword>
<reference evidence="8 9" key="1">
    <citation type="submission" date="2013-04" db="EMBL/GenBank/DDBJ databases">
        <title>The Genome Sequence of Treponema medium ATCC 700293.</title>
        <authorList>
            <consortium name="The Broad Institute Genomics Platform"/>
            <person name="Earl A."/>
            <person name="Ward D."/>
            <person name="Feldgarden M."/>
            <person name="Gevers D."/>
            <person name="Leonetti C."/>
            <person name="Blanton J.M."/>
            <person name="Dewhirst F.E."/>
            <person name="Izard J."/>
            <person name="Walker B."/>
            <person name="Young S."/>
            <person name="Zeng Q."/>
            <person name="Gargeya S."/>
            <person name="Fitzgerald M."/>
            <person name="Haas B."/>
            <person name="Abouelleil A."/>
            <person name="Allen A.W."/>
            <person name="Alvarado L."/>
            <person name="Arachchi H.M."/>
            <person name="Berlin A.M."/>
            <person name="Chapman S.B."/>
            <person name="Gainer-Dewar J."/>
            <person name="Goldberg J."/>
            <person name="Griggs A."/>
            <person name="Gujja S."/>
            <person name="Hansen M."/>
            <person name="Howarth C."/>
            <person name="Imamovic A."/>
            <person name="Ireland A."/>
            <person name="Larimer J."/>
            <person name="McCowan C."/>
            <person name="Murphy C."/>
            <person name="Pearson M."/>
            <person name="Poon T.W."/>
            <person name="Priest M."/>
            <person name="Roberts A."/>
            <person name="Saif S."/>
            <person name="Shea T."/>
            <person name="Sisk P."/>
            <person name="Sykes S."/>
            <person name="Wortman J."/>
            <person name="Nusbaum C."/>
            <person name="Birren B."/>
        </authorList>
    </citation>
    <scope>NUCLEOTIDE SEQUENCE [LARGE SCALE GENOMIC DNA]</scope>
    <source>
        <strain evidence="8 9">ATCC 700293</strain>
    </source>
</reference>
<dbReference type="InterPro" id="IPR013780">
    <property type="entry name" value="Glyco_hydro_b"/>
</dbReference>
<dbReference type="GO" id="GO:0019156">
    <property type="term" value="F:isoamylase activity"/>
    <property type="evidence" value="ECO:0007669"/>
    <property type="project" value="UniProtKB-ARBA"/>
</dbReference>
<dbReference type="InterPro" id="IPR011837">
    <property type="entry name" value="Glycogen_debranch_GlgX"/>
</dbReference>
<dbReference type="NCBIfam" id="TIGR02100">
    <property type="entry name" value="glgX_debranch"/>
    <property type="match status" value="1"/>
</dbReference>
<dbReference type="Proteomes" id="UP000014634">
    <property type="component" value="Unassembled WGS sequence"/>
</dbReference>
<dbReference type="InterPro" id="IPR044505">
    <property type="entry name" value="GlgX_Isoamylase_N_E_set"/>
</dbReference>
<feature type="domain" description="Glycosyl hydrolase family 13 catalytic" evidence="7">
    <location>
        <begin position="196"/>
        <end position="633"/>
    </location>
</feature>
<evidence type="ECO:0000313" key="9">
    <source>
        <dbReference type="Proteomes" id="UP000014634"/>
    </source>
</evidence>
<dbReference type="EMBL" id="ATFE01000003">
    <property type="protein sequence ID" value="EPF29651.1"/>
    <property type="molecule type" value="Genomic_DNA"/>
</dbReference>
<sequence length="763" mass="86725">MRPFEPRRGSILVEQPLYFSGYYKKADVFILTLDEYSIILFFVLHFVSFMENLSFLPGSPLPAGAAVYSDGVNFSIFSRHAFSVTLDIFVNPEDPTPYCSYTFDPQTNKTGDIWHVFVKGLPKNALYLYRVDGPFAPYEGMRFNAGNYLLDPYSRGLANTESFNRKFSTQTPPPHIDGDLAFLTEQSAAHFPKCIAVAYDDFDWQGDHPLNYPLKDCIIYEAHVKGLSCHPNAPQQHKGTYQGIIDTIPYLKELGITSLELLPIQEFNEHELTRINPRTGTVLKNYWGYSTIAFFAPKSSYASGREGVNAVFEFKRMVRELHKNGIEVILDIVFNHTAEGSEFGPTLSFRGLDNTIYYILEDNARYYRNYSGCGNTFNCNHPIVQTFILDCLRYWVIEMHVDGFRFDLGSILGRDQKGKLMDNPPTIEHIAEDPILRKTKIIAEAWDAGGAYQVGNFPGGRWAEWNDRFRDDVRLFWRGDSSHAKELATRVTGSADLYLVNGRKPFHSINFVTSHDGFTLYDLLSYNKKHNEENGEDNRDGSDSNCSYNNGFEGKTENSHIETIRKQKAKNILLTLILSLGTPMLTAGDEVLRTQKGNNNPYCQDNEISWFDWSLTRSNADILAFVKKLIRLRKQHPVFLRSEFLTGAQSGERRKPDISWYNAQGDTPDWNQPSSFLAYFLDGSTAETRAERDDNSFYIILNGGTLDVTATICPPPQGKHWYRLIDTSYPAGEDFTNPEQAPLLENQQKYVALAATAVVLILK</sequence>
<protein>
    <submittedName>
        <fullName evidence="8">Glycogen debranching enzyme GlgX</fullName>
    </submittedName>
</protein>
<dbReference type="InterPro" id="IPR004193">
    <property type="entry name" value="Glyco_hydro_13_N"/>
</dbReference>
<keyword evidence="6" id="KW-0472">Membrane</keyword>
<dbReference type="Pfam" id="PF00128">
    <property type="entry name" value="Alpha-amylase"/>
    <property type="match status" value="1"/>
</dbReference>
<feature type="region of interest" description="Disordered" evidence="5">
    <location>
        <begin position="532"/>
        <end position="552"/>
    </location>
</feature>
<evidence type="ECO:0000256" key="5">
    <source>
        <dbReference type="SAM" id="MobiDB-lite"/>
    </source>
</evidence>
<comment type="similarity">
    <text evidence="1">Belongs to the glycosyl hydrolase 13 family.</text>
</comment>
<dbReference type="InterPro" id="IPR017853">
    <property type="entry name" value="GH"/>
</dbReference>
<comment type="caution">
    <text evidence="8">The sequence shown here is derived from an EMBL/GenBank/DDBJ whole genome shotgun (WGS) entry which is preliminary data.</text>
</comment>
<dbReference type="SUPFAM" id="SSF51011">
    <property type="entry name" value="Glycosyl hydrolase domain"/>
    <property type="match status" value="1"/>
</dbReference>
<dbReference type="InterPro" id="IPR048650">
    <property type="entry name" value="ISOA1-3-like_C"/>
</dbReference>
<keyword evidence="6" id="KW-0812">Transmembrane</keyword>
<evidence type="ECO:0000256" key="6">
    <source>
        <dbReference type="SAM" id="Phobius"/>
    </source>
</evidence>
<dbReference type="SUPFAM" id="SSF81296">
    <property type="entry name" value="E set domains"/>
    <property type="match status" value="1"/>
</dbReference>
<feature type="transmembrane region" description="Helical" evidence="6">
    <location>
        <begin position="28"/>
        <end position="50"/>
    </location>
</feature>
<dbReference type="FunFam" id="3.20.20.80:FF:000054">
    <property type="entry name" value="Glycogen debranching enzyme"/>
    <property type="match status" value="1"/>
</dbReference>
<dbReference type="InterPro" id="IPR006047">
    <property type="entry name" value="GH13_cat_dom"/>
</dbReference>
<dbReference type="Pfam" id="PF02922">
    <property type="entry name" value="CBM_48"/>
    <property type="match status" value="1"/>
</dbReference>